<sequence>MENIYVKNKRASRGFALIDTILSIICILILSIPIIQTVNAVRQDKIKYIQAKRLIEIMEDEKDCILSLNSDSEIIADKDIDEYQIQTSVSDKISENIYKYQVVIKKEGVIKSDFYIIKAYY</sequence>
<feature type="transmembrane region" description="Helical" evidence="1">
    <location>
        <begin position="15"/>
        <end position="35"/>
    </location>
</feature>
<protein>
    <recommendedName>
        <fullName evidence="4">Prepilin-type cleavage/methylation N-terminal domain protein</fullName>
    </recommendedName>
</protein>
<gene>
    <name evidence="2" type="ORF">HMPREF9629_01224</name>
</gene>
<evidence type="ECO:0000313" key="2">
    <source>
        <dbReference type="EMBL" id="EHL16384.1"/>
    </source>
</evidence>
<dbReference type="AlphaFoldDB" id="G9WYH3"/>
<organism evidence="2 3">
    <name type="scientific">Peptoanaerobacter stomatis</name>
    <dbReference type="NCBI Taxonomy" id="796937"/>
    <lineage>
        <taxon>Bacteria</taxon>
        <taxon>Bacillati</taxon>
        <taxon>Bacillota</taxon>
        <taxon>Clostridia</taxon>
        <taxon>Peptostreptococcales</taxon>
        <taxon>Filifactoraceae</taxon>
        <taxon>Peptoanaerobacter</taxon>
    </lineage>
</organism>
<reference evidence="2 3" key="1">
    <citation type="submission" date="2011-08" db="EMBL/GenBank/DDBJ databases">
        <title>The Genome Sequence of Eubacteriaceae bacterium ACC19a.</title>
        <authorList>
            <consortium name="The Broad Institute Genome Sequencing Platform"/>
            <person name="Earl A."/>
            <person name="Ward D."/>
            <person name="Feldgarden M."/>
            <person name="Gevers D."/>
            <person name="Sizova M."/>
            <person name="Hazen A."/>
            <person name="Epstein S."/>
            <person name="Young S.K."/>
            <person name="Zeng Q."/>
            <person name="Gargeya S."/>
            <person name="Fitzgerald M."/>
            <person name="Haas B."/>
            <person name="Abouelleil A."/>
            <person name="Alvarado L."/>
            <person name="Arachchi H.M."/>
            <person name="Berlin A."/>
            <person name="Brown A."/>
            <person name="Chapman S.B."/>
            <person name="Chen Z."/>
            <person name="Dunbar C."/>
            <person name="Freedman E."/>
            <person name="Gearin G."/>
            <person name="Gellesch M."/>
            <person name="Goldberg J."/>
            <person name="Griggs A."/>
            <person name="Gujja S."/>
            <person name="Heiman D."/>
            <person name="Howarth C."/>
            <person name="Larson L."/>
            <person name="Lui A."/>
            <person name="MacDonald P.J.P."/>
            <person name="Montmayeur A."/>
            <person name="Murphy C."/>
            <person name="Neiman D."/>
            <person name="Pearson M."/>
            <person name="Priest M."/>
            <person name="Roberts A."/>
            <person name="Saif S."/>
            <person name="Shea T."/>
            <person name="Shenoy N."/>
            <person name="Sisk P."/>
            <person name="Stolte C."/>
            <person name="Sykes S."/>
            <person name="Wortman J."/>
            <person name="Nusbaum C."/>
            <person name="Birren B."/>
        </authorList>
    </citation>
    <scope>NUCLEOTIDE SEQUENCE [LARGE SCALE GENOMIC DNA]</scope>
    <source>
        <strain evidence="2 3">ACC19a</strain>
    </source>
</reference>
<evidence type="ECO:0008006" key="4">
    <source>
        <dbReference type="Google" id="ProtNLM"/>
    </source>
</evidence>
<accession>G9WYH3</accession>
<keyword evidence="1" id="KW-1133">Transmembrane helix</keyword>
<keyword evidence="1" id="KW-0812">Transmembrane</keyword>
<keyword evidence="1" id="KW-0472">Membrane</keyword>
<dbReference type="BioCyc" id="EBAC796937-HMP:GMGH-1228-MONOMER"/>
<comment type="caution">
    <text evidence="2">The sequence shown here is derived from an EMBL/GenBank/DDBJ whole genome shotgun (WGS) entry which is preliminary data.</text>
</comment>
<dbReference type="EMBL" id="AFZE01000003">
    <property type="protein sequence ID" value="EHL16384.1"/>
    <property type="molecule type" value="Genomic_DNA"/>
</dbReference>
<dbReference type="RefSeq" id="WP_009525459.1">
    <property type="nucleotide sequence ID" value="NZ_JH414552.1"/>
</dbReference>
<name>G9WYH3_9FIRM</name>
<evidence type="ECO:0000256" key="1">
    <source>
        <dbReference type="SAM" id="Phobius"/>
    </source>
</evidence>
<dbReference type="Proteomes" id="UP000006437">
    <property type="component" value="Unassembled WGS sequence"/>
</dbReference>
<dbReference type="HOGENOM" id="CLU_2035805_0_0_9"/>
<evidence type="ECO:0000313" key="3">
    <source>
        <dbReference type="Proteomes" id="UP000006437"/>
    </source>
</evidence>
<proteinExistence type="predicted"/>